<accession>A0A267DJ71</accession>
<sequence>MAMMSQLGLGTSERVRADLSNDDDDADLTCSICDCLFEDPRVTPCGHSFCCACLTDWRQQPGGDACPLCRGRCPAGLELPRNVCLAGLVERRRAAIYASGVASEGTNTSDVISIDTSSDFTSGVASGITSEVASGVASGAASGVANSSTGSDPGALSTALTSPERSDAARLNAVEAVLADLIAGLSVADGQQDWRRIQLPALLNDLLPPQAGPVPRLQTAPQLETSPTQESSASRQLPPQRPPPPRLPTPPPRPPPPTPITAVATVRRSASSEDYRRASKRRAPPPPSSALQPPQLLHPQQQQAAAADGKLAARLRRLTFSFRRFVFNS</sequence>
<protein>
    <recommendedName>
        <fullName evidence="6">RING-type domain-containing protein</fullName>
    </recommendedName>
</protein>
<evidence type="ECO:0000256" key="1">
    <source>
        <dbReference type="ARBA" id="ARBA00022723"/>
    </source>
</evidence>
<feature type="region of interest" description="Disordered" evidence="5">
    <location>
        <begin position="141"/>
        <end position="161"/>
    </location>
</feature>
<gene>
    <name evidence="7" type="ORF">BOX15_Mlig029928g3</name>
</gene>
<dbReference type="EMBL" id="NIVC01003903">
    <property type="protein sequence ID" value="PAA49343.1"/>
    <property type="molecule type" value="Genomic_DNA"/>
</dbReference>
<keyword evidence="3" id="KW-0862">Zinc</keyword>
<dbReference type="OrthoDB" id="6045088at2759"/>
<keyword evidence="1" id="KW-0479">Metal-binding</keyword>
<dbReference type="PANTHER" id="PTHR25465">
    <property type="entry name" value="B-BOX DOMAIN CONTAINING"/>
    <property type="match status" value="1"/>
</dbReference>
<dbReference type="InterPro" id="IPR001841">
    <property type="entry name" value="Znf_RING"/>
</dbReference>
<name>A0A267DJ71_9PLAT</name>
<reference evidence="7 8" key="1">
    <citation type="submission" date="2017-06" db="EMBL/GenBank/DDBJ databases">
        <title>A platform for efficient transgenesis in Macrostomum lignano, a flatworm model organism for stem cell research.</title>
        <authorList>
            <person name="Berezikov E."/>
        </authorList>
    </citation>
    <scope>NUCLEOTIDE SEQUENCE [LARGE SCALE GENOMIC DNA]</scope>
    <source>
        <strain evidence="7">DV1</strain>
        <tissue evidence="7">Whole organism</tissue>
    </source>
</reference>
<feature type="compositionally biased region" description="Low complexity" evidence="5">
    <location>
        <begin position="289"/>
        <end position="308"/>
    </location>
</feature>
<dbReference type="Gene3D" id="3.30.40.10">
    <property type="entry name" value="Zinc/RING finger domain, C3HC4 (zinc finger)"/>
    <property type="match status" value="1"/>
</dbReference>
<dbReference type="PROSITE" id="PS50089">
    <property type="entry name" value="ZF_RING_2"/>
    <property type="match status" value="1"/>
</dbReference>
<evidence type="ECO:0000256" key="4">
    <source>
        <dbReference type="PROSITE-ProRule" id="PRU00175"/>
    </source>
</evidence>
<dbReference type="InterPro" id="IPR018957">
    <property type="entry name" value="Znf_C3HC4_RING-type"/>
</dbReference>
<evidence type="ECO:0000256" key="5">
    <source>
        <dbReference type="SAM" id="MobiDB-lite"/>
    </source>
</evidence>
<feature type="domain" description="RING-type" evidence="6">
    <location>
        <begin position="30"/>
        <end position="70"/>
    </location>
</feature>
<evidence type="ECO:0000256" key="2">
    <source>
        <dbReference type="ARBA" id="ARBA00022771"/>
    </source>
</evidence>
<dbReference type="Proteomes" id="UP000215902">
    <property type="component" value="Unassembled WGS sequence"/>
</dbReference>
<dbReference type="Pfam" id="PF00097">
    <property type="entry name" value="zf-C3HC4"/>
    <property type="match status" value="1"/>
</dbReference>
<feature type="compositionally biased region" description="Polar residues" evidence="5">
    <location>
        <begin position="219"/>
        <end position="234"/>
    </location>
</feature>
<dbReference type="InterPro" id="IPR013083">
    <property type="entry name" value="Znf_RING/FYVE/PHD"/>
</dbReference>
<keyword evidence="2 4" id="KW-0863">Zinc-finger</keyword>
<dbReference type="GO" id="GO:0008270">
    <property type="term" value="F:zinc ion binding"/>
    <property type="evidence" value="ECO:0007669"/>
    <property type="project" value="UniProtKB-KW"/>
</dbReference>
<feature type="compositionally biased region" description="Pro residues" evidence="5">
    <location>
        <begin position="239"/>
        <end position="259"/>
    </location>
</feature>
<dbReference type="InterPro" id="IPR051051">
    <property type="entry name" value="E3_ubiq-ligase_TRIM/RNF"/>
</dbReference>
<dbReference type="AlphaFoldDB" id="A0A267DJ71"/>
<evidence type="ECO:0000313" key="8">
    <source>
        <dbReference type="Proteomes" id="UP000215902"/>
    </source>
</evidence>
<evidence type="ECO:0000256" key="3">
    <source>
        <dbReference type="ARBA" id="ARBA00022833"/>
    </source>
</evidence>
<dbReference type="PANTHER" id="PTHR25465:SF14">
    <property type="entry name" value="E3 UBIQUITIN-PROTEIN LIGASE TRIM65"/>
    <property type="match status" value="1"/>
</dbReference>
<comment type="caution">
    <text evidence="7">The sequence shown here is derived from an EMBL/GenBank/DDBJ whole genome shotgun (WGS) entry which is preliminary data.</text>
</comment>
<dbReference type="InterPro" id="IPR017907">
    <property type="entry name" value="Znf_RING_CS"/>
</dbReference>
<evidence type="ECO:0000259" key="6">
    <source>
        <dbReference type="PROSITE" id="PS50089"/>
    </source>
</evidence>
<organism evidence="7 8">
    <name type="scientific">Macrostomum lignano</name>
    <dbReference type="NCBI Taxonomy" id="282301"/>
    <lineage>
        <taxon>Eukaryota</taxon>
        <taxon>Metazoa</taxon>
        <taxon>Spiralia</taxon>
        <taxon>Lophotrochozoa</taxon>
        <taxon>Platyhelminthes</taxon>
        <taxon>Rhabditophora</taxon>
        <taxon>Macrostomorpha</taxon>
        <taxon>Macrostomida</taxon>
        <taxon>Macrostomidae</taxon>
        <taxon>Macrostomum</taxon>
    </lineage>
</organism>
<proteinExistence type="predicted"/>
<evidence type="ECO:0000313" key="7">
    <source>
        <dbReference type="EMBL" id="PAA49343.1"/>
    </source>
</evidence>
<dbReference type="PROSITE" id="PS00518">
    <property type="entry name" value="ZF_RING_1"/>
    <property type="match status" value="1"/>
</dbReference>
<feature type="compositionally biased region" description="Low complexity" evidence="5">
    <location>
        <begin position="141"/>
        <end position="151"/>
    </location>
</feature>
<feature type="region of interest" description="Disordered" evidence="5">
    <location>
        <begin position="210"/>
        <end position="308"/>
    </location>
</feature>
<keyword evidence="8" id="KW-1185">Reference proteome</keyword>
<dbReference type="SMART" id="SM00184">
    <property type="entry name" value="RING"/>
    <property type="match status" value="1"/>
</dbReference>
<dbReference type="STRING" id="282301.A0A267DJ71"/>
<dbReference type="SUPFAM" id="SSF57850">
    <property type="entry name" value="RING/U-box"/>
    <property type="match status" value="1"/>
</dbReference>